<keyword evidence="1" id="KW-0732">Signal</keyword>
<dbReference type="InterPro" id="IPR001638">
    <property type="entry name" value="Solute-binding_3/MltF_N"/>
</dbReference>
<dbReference type="Gene3D" id="3.40.190.10">
    <property type="entry name" value="Periplasmic binding protein-like II"/>
    <property type="match status" value="2"/>
</dbReference>
<organism evidence="3 4">
    <name type="scientific">Deefgea tanakiae</name>
    <dbReference type="NCBI Taxonomy" id="2865840"/>
    <lineage>
        <taxon>Bacteria</taxon>
        <taxon>Pseudomonadati</taxon>
        <taxon>Pseudomonadota</taxon>
        <taxon>Betaproteobacteria</taxon>
        <taxon>Neisseriales</taxon>
        <taxon>Chitinibacteraceae</taxon>
        <taxon>Deefgea</taxon>
    </lineage>
</organism>
<sequence>MLKRWAGLLLILGACHLQAAPLQVSFPEIIPLSFITPDGQKLGLYVDLMTAIGQEAGIELQLNITPFARSVNMVNHSKVDLAVHNTKAVHTSQLRNLGVLHMTDLVLWPSPSSALSNKSQLNEQIVGRLRGGCRRVIDSQNIQFYDINDYNQGVRMLAAQRIDLLCGSREAILFAIRRNALPALETGLPLRLEQMQVALLARKDLPKSQLDRLQRATQKIMKSGLPQQLASRYGLK</sequence>
<evidence type="ECO:0000313" key="3">
    <source>
        <dbReference type="EMBL" id="QZA77911.1"/>
    </source>
</evidence>
<dbReference type="Pfam" id="PF00497">
    <property type="entry name" value="SBP_bac_3"/>
    <property type="match status" value="1"/>
</dbReference>
<dbReference type="EMBL" id="CP081150">
    <property type="protein sequence ID" value="QZA77911.1"/>
    <property type="molecule type" value="Genomic_DNA"/>
</dbReference>
<evidence type="ECO:0000259" key="2">
    <source>
        <dbReference type="Pfam" id="PF00497"/>
    </source>
</evidence>
<reference evidence="3 4" key="1">
    <citation type="submission" date="2021-08" db="EMBL/GenBank/DDBJ databases">
        <title>complete genome sequencing of Deefgea sp. D25.</title>
        <authorList>
            <person name="Bae J.-W."/>
            <person name="Gim D.-H."/>
        </authorList>
    </citation>
    <scope>NUCLEOTIDE SEQUENCE [LARGE SCALE GENOMIC DNA]</scope>
    <source>
        <strain evidence="3 4">D25</strain>
    </source>
</reference>
<dbReference type="RefSeq" id="WP_221006289.1">
    <property type="nucleotide sequence ID" value="NZ_CP081150.1"/>
</dbReference>
<name>A0ABX8Z5Q7_9NEIS</name>
<evidence type="ECO:0000313" key="4">
    <source>
        <dbReference type="Proteomes" id="UP000825679"/>
    </source>
</evidence>
<protein>
    <submittedName>
        <fullName evidence="3">Transporter substrate-binding domain-containing protein</fullName>
    </submittedName>
</protein>
<feature type="signal peptide" evidence="1">
    <location>
        <begin position="1"/>
        <end position="19"/>
    </location>
</feature>
<evidence type="ECO:0000256" key="1">
    <source>
        <dbReference type="SAM" id="SignalP"/>
    </source>
</evidence>
<proteinExistence type="predicted"/>
<dbReference type="Proteomes" id="UP000825679">
    <property type="component" value="Chromosome"/>
</dbReference>
<gene>
    <name evidence="3" type="ORF">K4H28_00260</name>
</gene>
<dbReference type="SUPFAM" id="SSF53850">
    <property type="entry name" value="Periplasmic binding protein-like II"/>
    <property type="match status" value="1"/>
</dbReference>
<feature type="chain" id="PRO_5046720271" evidence="1">
    <location>
        <begin position="20"/>
        <end position="236"/>
    </location>
</feature>
<feature type="domain" description="Solute-binding protein family 3/N-terminal" evidence="2">
    <location>
        <begin position="29"/>
        <end position="234"/>
    </location>
</feature>
<accession>A0ABX8Z5Q7</accession>
<dbReference type="PROSITE" id="PS51257">
    <property type="entry name" value="PROKAR_LIPOPROTEIN"/>
    <property type="match status" value="1"/>
</dbReference>
<keyword evidence="4" id="KW-1185">Reference proteome</keyword>